<organism evidence="2 4">
    <name type="scientific">Iodobacter fluviatilis</name>
    <dbReference type="NCBI Taxonomy" id="537"/>
    <lineage>
        <taxon>Bacteria</taxon>
        <taxon>Pseudomonadati</taxon>
        <taxon>Pseudomonadota</taxon>
        <taxon>Betaproteobacteria</taxon>
        <taxon>Neisseriales</taxon>
        <taxon>Chitinibacteraceae</taxon>
        <taxon>Iodobacter</taxon>
    </lineage>
</organism>
<evidence type="ECO:0000313" key="3">
    <source>
        <dbReference type="EMBL" id="TCU88536.1"/>
    </source>
</evidence>
<name>A0A377Q908_9NEIS</name>
<dbReference type="Proteomes" id="UP000295794">
    <property type="component" value="Unassembled WGS sequence"/>
</dbReference>
<evidence type="ECO:0000313" key="5">
    <source>
        <dbReference type="Proteomes" id="UP000295794"/>
    </source>
</evidence>
<dbReference type="AlphaFoldDB" id="A0A377Q908"/>
<gene>
    <name evidence="3" type="ORF">EV682_103120</name>
    <name evidence="2" type="ORF">NCTC11159_02465</name>
</gene>
<keyword evidence="5" id="KW-1185">Reference proteome</keyword>
<reference evidence="2 4" key="1">
    <citation type="submission" date="2018-06" db="EMBL/GenBank/DDBJ databases">
        <authorList>
            <consortium name="Pathogen Informatics"/>
            <person name="Doyle S."/>
        </authorList>
    </citation>
    <scope>NUCLEOTIDE SEQUENCE [LARGE SCALE GENOMIC DNA]</scope>
    <source>
        <strain evidence="2 4">NCTC11159</strain>
    </source>
</reference>
<keyword evidence="1" id="KW-0732">Signal</keyword>
<protein>
    <submittedName>
        <fullName evidence="2">Uncharacterized protein</fullName>
    </submittedName>
</protein>
<evidence type="ECO:0000313" key="2">
    <source>
        <dbReference type="EMBL" id="STQ91393.1"/>
    </source>
</evidence>
<dbReference type="EMBL" id="SMBT01000003">
    <property type="protein sequence ID" value="TCU88536.1"/>
    <property type="molecule type" value="Genomic_DNA"/>
</dbReference>
<sequence>MKLTAAILIFAASLANAEEVYDGYDSYYASLPGAIFHAEAGYEMQPLSTGQGIKYAWEGVANGRKQRVVLDTGRIQINGRYLTMQSAVIFPNEHSNRDDFGRATSVYFSKDFTCLESVSPSASGSAVRHTAVHLIGNKPKSRVFMKLPSLFASCKGVRLNQQGVITFDKVEYRYEKNADFPSGITFTEYTSDGKKFYKSDKQVTAKFIEPENVYQFVIEKAAKD</sequence>
<dbReference type="Proteomes" id="UP000255108">
    <property type="component" value="Unassembled WGS sequence"/>
</dbReference>
<feature type="signal peptide" evidence="1">
    <location>
        <begin position="1"/>
        <end position="17"/>
    </location>
</feature>
<feature type="chain" id="PRO_5017020310" evidence="1">
    <location>
        <begin position="18"/>
        <end position="224"/>
    </location>
</feature>
<evidence type="ECO:0000313" key="4">
    <source>
        <dbReference type="Proteomes" id="UP000255108"/>
    </source>
</evidence>
<evidence type="ECO:0000256" key="1">
    <source>
        <dbReference type="SAM" id="SignalP"/>
    </source>
</evidence>
<accession>A0A377Q908</accession>
<proteinExistence type="predicted"/>
<dbReference type="EMBL" id="UGHR01000001">
    <property type="protein sequence ID" value="STQ91393.1"/>
    <property type="molecule type" value="Genomic_DNA"/>
</dbReference>
<reference evidence="3 5" key="2">
    <citation type="submission" date="2019-03" db="EMBL/GenBank/DDBJ databases">
        <title>Genomic Encyclopedia of Type Strains, Phase IV (KMG-IV): sequencing the most valuable type-strain genomes for metagenomic binning, comparative biology and taxonomic classification.</title>
        <authorList>
            <person name="Goeker M."/>
        </authorList>
    </citation>
    <scope>NUCLEOTIDE SEQUENCE [LARGE SCALE GENOMIC DNA]</scope>
    <source>
        <strain evidence="3 5">DSM 3764</strain>
    </source>
</reference>